<feature type="region of interest" description="Disordered" evidence="1">
    <location>
        <begin position="62"/>
        <end position="81"/>
    </location>
</feature>
<reference evidence="2" key="1">
    <citation type="submission" date="2020-05" db="EMBL/GenBank/DDBJ databases">
        <title>Mycena genomes resolve the evolution of fungal bioluminescence.</title>
        <authorList>
            <person name="Tsai I.J."/>
        </authorList>
    </citation>
    <scope>NUCLEOTIDE SEQUENCE</scope>
    <source>
        <strain evidence="2">CCC161011</strain>
    </source>
</reference>
<feature type="compositionally biased region" description="Low complexity" evidence="1">
    <location>
        <begin position="67"/>
        <end position="81"/>
    </location>
</feature>
<name>A0A8H7CZA4_9AGAR</name>
<evidence type="ECO:0000313" key="3">
    <source>
        <dbReference type="Proteomes" id="UP000620124"/>
    </source>
</evidence>
<feature type="region of interest" description="Disordered" evidence="1">
    <location>
        <begin position="258"/>
        <end position="329"/>
    </location>
</feature>
<feature type="compositionally biased region" description="Pro residues" evidence="1">
    <location>
        <begin position="282"/>
        <end position="291"/>
    </location>
</feature>
<dbReference type="EMBL" id="JACAZI010000007">
    <property type="protein sequence ID" value="KAF7356124.1"/>
    <property type="molecule type" value="Genomic_DNA"/>
</dbReference>
<feature type="region of interest" description="Disordered" evidence="1">
    <location>
        <begin position="338"/>
        <end position="357"/>
    </location>
</feature>
<keyword evidence="3" id="KW-1185">Reference proteome</keyword>
<dbReference type="Proteomes" id="UP000620124">
    <property type="component" value="Unassembled WGS sequence"/>
</dbReference>
<feature type="region of interest" description="Disordered" evidence="1">
    <location>
        <begin position="520"/>
        <end position="539"/>
    </location>
</feature>
<protein>
    <submittedName>
        <fullName evidence="2">Uncharacterized protein</fullName>
    </submittedName>
</protein>
<proteinExistence type="predicted"/>
<comment type="caution">
    <text evidence="2">The sequence shown here is derived from an EMBL/GenBank/DDBJ whole genome shotgun (WGS) entry which is preliminary data.</text>
</comment>
<dbReference type="AlphaFoldDB" id="A0A8H7CZA4"/>
<gene>
    <name evidence="2" type="ORF">MVEN_00943000</name>
</gene>
<sequence length="681" mass="75393">MTPLTPVMTPNGVKCPLCANLLAIKLAKGGDMPGSRYVQCKNVLHPTNIFFYRLDAPTLTAPPPMPTSSTSTPSLSSASTTAKPQCSAIPWCGSTRIDAGCPRVMCRKHCNKAGPCPLQAHEKERLRKEREKREKEVSTLPPLPNSTSVSRMMGGDFSTSEEWMSASLRPIQAFEHFQQREQEYGNSVVEMRRLDNLYGVKSPTPETETVREWFDRQDREDAELELGVRLSLAHPQPGSQEAGPSLRLPSPIQRVGHLRSLSTSPEPPAQLFPTLSSFRSSPAPPTQPLPTPSLGQARALATSVQRSPPPPDPPALGRANALDATAPRSRITTQMNDDWLRANGGPQILGSSPQPVSRPTLHVKRVVSRREFADPRQVQRFTVVYFDEDQQPAKARVVDECPKWPTYTFDPATLAKMGKDIFELELYSSAHGVWIGIDINYVHLVSTDCVILLRRTGIHGLDEDKTISTFMNKSNPPHIRYNLHGERATVRADYKKKVEIVISDSDSDADSDVQVIRTTLKRPIKQEKPSPPRSRPRLMIDTSPRAISPALSSATSSTPFSALSVISSASTPQTTPPLSPMLPLSPTLSSQAWPHGMFAVDMVHGFMQMSSDELKSIPQSQRFRQVFGQEYHKSTYGDQTRFWKLAKDKHFKLAQAALDAQRTPAGLWSVLRRRVQGASNA</sequence>
<organism evidence="2 3">
    <name type="scientific">Mycena venus</name>
    <dbReference type="NCBI Taxonomy" id="2733690"/>
    <lineage>
        <taxon>Eukaryota</taxon>
        <taxon>Fungi</taxon>
        <taxon>Dikarya</taxon>
        <taxon>Basidiomycota</taxon>
        <taxon>Agaricomycotina</taxon>
        <taxon>Agaricomycetes</taxon>
        <taxon>Agaricomycetidae</taxon>
        <taxon>Agaricales</taxon>
        <taxon>Marasmiineae</taxon>
        <taxon>Mycenaceae</taxon>
        <taxon>Mycena</taxon>
    </lineage>
</organism>
<evidence type="ECO:0000313" key="2">
    <source>
        <dbReference type="EMBL" id="KAF7356124.1"/>
    </source>
</evidence>
<accession>A0A8H7CZA4</accession>
<feature type="region of interest" description="Disordered" evidence="1">
    <location>
        <begin position="123"/>
        <end position="151"/>
    </location>
</feature>
<feature type="compositionally biased region" description="Basic and acidic residues" evidence="1">
    <location>
        <begin position="123"/>
        <end position="137"/>
    </location>
</feature>
<evidence type="ECO:0000256" key="1">
    <source>
        <dbReference type="SAM" id="MobiDB-lite"/>
    </source>
</evidence>
<dbReference type="OrthoDB" id="2688096at2759"/>